<proteinExistence type="predicted"/>
<dbReference type="Proteomes" id="UP001341840">
    <property type="component" value="Unassembled WGS sequence"/>
</dbReference>
<reference evidence="2 3" key="1">
    <citation type="journal article" date="2023" name="Plants (Basel)">
        <title>Bridging the Gap: Combining Genomics and Transcriptomics Approaches to Understand Stylosanthes scabra, an Orphan Legume from the Brazilian Caatinga.</title>
        <authorList>
            <person name="Ferreira-Neto J.R.C."/>
            <person name="da Silva M.D."/>
            <person name="Binneck E."/>
            <person name="de Melo N.F."/>
            <person name="da Silva R.H."/>
            <person name="de Melo A.L.T.M."/>
            <person name="Pandolfi V."/>
            <person name="Bustamante F.O."/>
            <person name="Brasileiro-Vidal A.C."/>
            <person name="Benko-Iseppon A.M."/>
        </authorList>
    </citation>
    <scope>NUCLEOTIDE SEQUENCE [LARGE SCALE GENOMIC DNA]</scope>
    <source>
        <tissue evidence="2">Leaves</tissue>
    </source>
</reference>
<dbReference type="EMBL" id="JASCZI010030691">
    <property type="protein sequence ID" value="MED6124335.1"/>
    <property type="molecule type" value="Genomic_DNA"/>
</dbReference>
<name>A0ABU6RK49_9FABA</name>
<feature type="region of interest" description="Disordered" evidence="1">
    <location>
        <begin position="15"/>
        <end position="116"/>
    </location>
</feature>
<gene>
    <name evidence="2" type="ORF">PIB30_058073</name>
</gene>
<comment type="caution">
    <text evidence="2">The sequence shown here is derived from an EMBL/GenBank/DDBJ whole genome shotgun (WGS) entry which is preliminary data.</text>
</comment>
<evidence type="ECO:0000256" key="1">
    <source>
        <dbReference type="SAM" id="MobiDB-lite"/>
    </source>
</evidence>
<feature type="compositionally biased region" description="Basic and acidic residues" evidence="1">
    <location>
        <begin position="54"/>
        <end position="65"/>
    </location>
</feature>
<sequence length="145" mass="15418">MIRVIRGELLGQFVDGFSTSPEDAGEQGRQSLLWERERGDVGSSKVSGEGNEEGPTRDVGDEEGRNSVIPAGLGTALDGSGGEVARASEEPMSSGSDPSIINSNDSVFPVTGVDDSRRKKLGRGKSLLFNPTARLYSSQLRSKYV</sequence>
<organism evidence="2 3">
    <name type="scientific">Stylosanthes scabra</name>
    <dbReference type="NCBI Taxonomy" id="79078"/>
    <lineage>
        <taxon>Eukaryota</taxon>
        <taxon>Viridiplantae</taxon>
        <taxon>Streptophyta</taxon>
        <taxon>Embryophyta</taxon>
        <taxon>Tracheophyta</taxon>
        <taxon>Spermatophyta</taxon>
        <taxon>Magnoliopsida</taxon>
        <taxon>eudicotyledons</taxon>
        <taxon>Gunneridae</taxon>
        <taxon>Pentapetalae</taxon>
        <taxon>rosids</taxon>
        <taxon>fabids</taxon>
        <taxon>Fabales</taxon>
        <taxon>Fabaceae</taxon>
        <taxon>Papilionoideae</taxon>
        <taxon>50 kb inversion clade</taxon>
        <taxon>dalbergioids sensu lato</taxon>
        <taxon>Dalbergieae</taxon>
        <taxon>Pterocarpus clade</taxon>
        <taxon>Stylosanthes</taxon>
    </lineage>
</organism>
<protein>
    <submittedName>
        <fullName evidence="2">Uncharacterized protein</fullName>
    </submittedName>
</protein>
<accession>A0ABU6RK49</accession>
<keyword evidence="3" id="KW-1185">Reference proteome</keyword>
<feature type="compositionally biased region" description="Polar residues" evidence="1">
    <location>
        <begin position="91"/>
        <end position="106"/>
    </location>
</feature>
<evidence type="ECO:0000313" key="2">
    <source>
        <dbReference type="EMBL" id="MED6124335.1"/>
    </source>
</evidence>
<evidence type="ECO:0000313" key="3">
    <source>
        <dbReference type="Proteomes" id="UP001341840"/>
    </source>
</evidence>